<accession>A0A9N8H537</accession>
<comment type="caution">
    <text evidence="3">The sequence shown here is derived from an EMBL/GenBank/DDBJ whole genome shotgun (WGS) entry which is preliminary data.</text>
</comment>
<organism evidence="3 4">
    <name type="scientific">Seminavis robusta</name>
    <dbReference type="NCBI Taxonomy" id="568900"/>
    <lineage>
        <taxon>Eukaryota</taxon>
        <taxon>Sar</taxon>
        <taxon>Stramenopiles</taxon>
        <taxon>Ochrophyta</taxon>
        <taxon>Bacillariophyta</taxon>
        <taxon>Bacillariophyceae</taxon>
        <taxon>Bacillariophycidae</taxon>
        <taxon>Naviculales</taxon>
        <taxon>Naviculaceae</taxon>
        <taxon>Seminavis</taxon>
    </lineage>
</organism>
<name>A0A9N8H537_9STRA</name>
<keyword evidence="4" id="KW-1185">Reference proteome</keyword>
<feature type="transmembrane region" description="Helical" evidence="1">
    <location>
        <begin position="114"/>
        <end position="139"/>
    </location>
</feature>
<keyword evidence="1" id="KW-1133">Transmembrane helix</keyword>
<feature type="transmembrane region" description="Helical" evidence="1">
    <location>
        <begin position="207"/>
        <end position="236"/>
    </location>
</feature>
<dbReference type="AlphaFoldDB" id="A0A9N8H537"/>
<evidence type="ECO:0000313" key="3">
    <source>
        <dbReference type="EMBL" id="CAB9502268.1"/>
    </source>
</evidence>
<dbReference type="EMBL" id="CAICTM010000131">
    <property type="protein sequence ID" value="CAB9502268.1"/>
    <property type="molecule type" value="Genomic_DNA"/>
</dbReference>
<gene>
    <name evidence="3" type="ORF">SEMRO_132_G062530.1</name>
</gene>
<keyword evidence="2" id="KW-0732">Signal</keyword>
<feature type="signal peptide" evidence="2">
    <location>
        <begin position="1"/>
        <end position="19"/>
    </location>
</feature>
<evidence type="ECO:0000313" key="4">
    <source>
        <dbReference type="Proteomes" id="UP001153069"/>
    </source>
</evidence>
<proteinExistence type="predicted"/>
<dbReference type="OrthoDB" id="496991at2759"/>
<dbReference type="Proteomes" id="UP001153069">
    <property type="component" value="Unassembled WGS sequence"/>
</dbReference>
<reference evidence="3" key="1">
    <citation type="submission" date="2020-06" db="EMBL/GenBank/DDBJ databases">
        <authorList>
            <consortium name="Plant Systems Biology data submission"/>
        </authorList>
    </citation>
    <scope>NUCLEOTIDE SEQUENCE</scope>
    <source>
        <strain evidence="3">D6</strain>
    </source>
</reference>
<keyword evidence="1" id="KW-0812">Transmembrane</keyword>
<evidence type="ECO:0000256" key="1">
    <source>
        <dbReference type="SAM" id="Phobius"/>
    </source>
</evidence>
<sequence length="237" mass="24931">MKLSTFCVSFLLAARLVSGDTRASAFASPSNDRSAVNISGGAQIKTTRWAPFARLSTTHRPSVMISIDDIPSNTADDTLKTGDIQSWWGNVRTSLSPDDEDGVTLKQKLAKKGFAAFATYIFLGNFSSVSLLSCAWYVFSVRTGVSPIAPGQWKPFLAVLSGFLAINVAIKPVKISVALAATPLTERAMGCLKHKCHGSKSLTTGLVLSFLIVAALCSLSGGVIVASTLAGVPVFAS</sequence>
<feature type="transmembrane region" description="Helical" evidence="1">
    <location>
        <begin position="151"/>
        <end position="170"/>
    </location>
</feature>
<keyword evidence="1" id="KW-0472">Membrane</keyword>
<evidence type="ECO:0000256" key="2">
    <source>
        <dbReference type="SAM" id="SignalP"/>
    </source>
</evidence>
<feature type="chain" id="PRO_5040307351" evidence="2">
    <location>
        <begin position="20"/>
        <end position="237"/>
    </location>
</feature>
<protein>
    <submittedName>
        <fullName evidence="3">Uncharacterized protein</fullName>
    </submittedName>
</protein>